<organism evidence="12 13">
    <name type="scientific">Rhodopseudomonas palustris</name>
    <dbReference type="NCBI Taxonomy" id="1076"/>
    <lineage>
        <taxon>Bacteria</taxon>
        <taxon>Pseudomonadati</taxon>
        <taxon>Pseudomonadota</taxon>
        <taxon>Alphaproteobacteria</taxon>
        <taxon>Hyphomicrobiales</taxon>
        <taxon>Nitrobacteraceae</taxon>
        <taxon>Rhodopseudomonas</taxon>
    </lineage>
</organism>
<keyword evidence="8" id="KW-0902">Two-component regulatory system</keyword>
<dbReference type="SMART" id="SM00448">
    <property type="entry name" value="REC"/>
    <property type="match status" value="1"/>
</dbReference>
<keyword evidence="6" id="KW-0418">Kinase</keyword>
<dbReference type="InterPro" id="IPR011006">
    <property type="entry name" value="CheY-like_superfamily"/>
</dbReference>
<keyword evidence="5" id="KW-0547">Nucleotide-binding</keyword>
<evidence type="ECO:0000256" key="6">
    <source>
        <dbReference type="ARBA" id="ARBA00022777"/>
    </source>
</evidence>
<dbReference type="GO" id="GO:0005524">
    <property type="term" value="F:ATP binding"/>
    <property type="evidence" value="ECO:0007669"/>
    <property type="project" value="UniProtKB-KW"/>
</dbReference>
<evidence type="ECO:0000256" key="1">
    <source>
        <dbReference type="ARBA" id="ARBA00000085"/>
    </source>
</evidence>
<protein>
    <recommendedName>
        <fullName evidence="2">histidine kinase</fullName>
        <ecNumber evidence="2">2.7.13.3</ecNumber>
    </recommendedName>
</protein>
<dbReference type="SMART" id="SM00387">
    <property type="entry name" value="HATPase_c"/>
    <property type="match status" value="1"/>
</dbReference>
<dbReference type="AlphaFoldDB" id="A0AAX3DT96"/>
<evidence type="ECO:0000313" key="13">
    <source>
        <dbReference type="Proteomes" id="UP001163166"/>
    </source>
</evidence>
<comment type="catalytic activity">
    <reaction evidence="1">
        <text>ATP + protein L-histidine = ADP + protein N-phospho-L-histidine.</text>
        <dbReference type="EC" id="2.7.13.3"/>
    </reaction>
</comment>
<evidence type="ECO:0000256" key="5">
    <source>
        <dbReference type="ARBA" id="ARBA00022741"/>
    </source>
</evidence>
<evidence type="ECO:0000256" key="9">
    <source>
        <dbReference type="PROSITE-ProRule" id="PRU00169"/>
    </source>
</evidence>
<dbReference type="InterPro" id="IPR036890">
    <property type="entry name" value="HATPase_C_sf"/>
</dbReference>
<dbReference type="Gene3D" id="1.20.5.1930">
    <property type="match status" value="1"/>
</dbReference>
<dbReference type="Gene3D" id="3.40.50.2300">
    <property type="match status" value="1"/>
</dbReference>
<proteinExistence type="predicted"/>
<dbReference type="SUPFAM" id="SSF52172">
    <property type="entry name" value="CheY-like"/>
    <property type="match status" value="1"/>
</dbReference>
<dbReference type="Gene3D" id="3.30.565.10">
    <property type="entry name" value="Histidine kinase-like ATPase, C-terminal domain"/>
    <property type="match status" value="1"/>
</dbReference>
<reference evidence="12" key="1">
    <citation type="journal article" date="2022" name="Biol. Control">
        <title>In silico genomic analysis of Rhodopseudomonas palustris strains revealed potential biocontrol agents and crop yield enhancers.</title>
        <authorList>
            <person name="Surachat K."/>
            <person name="Kantachote D."/>
            <person name="Deachamag P."/>
            <person name="Wonglapsuwan M."/>
        </authorList>
    </citation>
    <scope>NUCLEOTIDE SEQUENCE</scope>
    <source>
        <strain evidence="12">TLS06</strain>
    </source>
</reference>
<dbReference type="InterPro" id="IPR050482">
    <property type="entry name" value="Sensor_HK_TwoCompSys"/>
</dbReference>
<evidence type="ECO:0000313" key="12">
    <source>
        <dbReference type="EMBL" id="UYO38064.1"/>
    </source>
</evidence>
<evidence type="ECO:0000256" key="2">
    <source>
        <dbReference type="ARBA" id="ARBA00012438"/>
    </source>
</evidence>
<gene>
    <name evidence="12" type="ORF">KQX62_15100</name>
</gene>
<dbReference type="EMBL" id="CP076676">
    <property type="protein sequence ID" value="UYO38064.1"/>
    <property type="molecule type" value="Genomic_DNA"/>
</dbReference>
<sequence>MSAIASRILLVDDAEIEYLTMQRMLQKIPGFRATLDWVSRFDEAAAAIDRKEHDLYLVDFRLGPRSGLDLIRDARDRGNIKPIIVLTGHGDPMVDQAATEVGANDYLVKGEFDAIVLERAMRYATRQARTLATLDRRLVECRTTARKLVVQSERRAAAEADVLKVLRQTMVDQETERKRIARELHDNLGQMVTLVQFGLDALARGTPTAASLAEKVASLKHIVNDLSTSLHRVAWEVRPTALDTLGLEDAVSQLVASWEPHCSLVFDLHLGLGERRLPADIESALYRIVQEGITNVVRHAHATRVGVILEFRGSDVICIIEDDGCGIPPEQADEHSSRRLGLVGMRERLALVDGTVELETETGHGTALFVRVPLGAPS</sequence>
<evidence type="ECO:0000256" key="4">
    <source>
        <dbReference type="ARBA" id="ARBA00022679"/>
    </source>
</evidence>
<dbReference type="PANTHER" id="PTHR24421">
    <property type="entry name" value="NITRATE/NITRITE SENSOR PROTEIN NARX-RELATED"/>
    <property type="match status" value="1"/>
</dbReference>
<evidence type="ECO:0000256" key="8">
    <source>
        <dbReference type="ARBA" id="ARBA00023012"/>
    </source>
</evidence>
<evidence type="ECO:0000259" key="11">
    <source>
        <dbReference type="PROSITE" id="PS50110"/>
    </source>
</evidence>
<keyword evidence="7" id="KW-0067">ATP-binding</keyword>
<dbReference type="InterPro" id="IPR003594">
    <property type="entry name" value="HATPase_dom"/>
</dbReference>
<accession>A0AAX3DT96</accession>
<name>A0AAX3DT96_RHOPL</name>
<evidence type="ECO:0000256" key="7">
    <source>
        <dbReference type="ARBA" id="ARBA00022840"/>
    </source>
</evidence>
<feature type="domain" description="Response regulatory" evidence="11">
    <location>
        <begin position="7"/>
        <end position="124"/>
    </location>
</feature>
<dbReference type="Pfam" id="PF02518">
    <property type="entry name" value="HATPase_c"/>
    <property type="match status" value="1"/>
</dbReference>
<evidence type="ECO:0000256" key="3">
    <source>
        <dbReference type="ARBA" id="ARBA00022553"/>
    </source>
</evidence>
<feature type="domain" description="Histidine kinase" evidence="10">
    <location>
        <begin position="179"/>
        <end position="376"/>
    </location>
</feature>
<dbReference type="PROSITE" id="PS50109">
    <property type="entry name" value="HIS_KIN"/>
    <property type="match status" value="1"/>
</dbReference>
<dbReference type="EC" id="2.7.13.3" evidence="2"/>
<dbReference type="Pfam" id="PF00072">
    <property type="entry name" value="Response_reg"/>
    <property type="match status" value="1"/>
</dbReference>
<dbReference type="CDD" id="cd00156">
    <property type="entry name" value="REC"/>
    <property type="match status" value="1"/>
</dbReference>
<keyword evidence="4" id="KW-0808">Transferase</keyword>
<keyword evidence="3 9" id="KW-0597">Phosphoprotein</keyword>
<dbReference type="CDD" id="cd16917">
    <property type="entry name" value="HATPase_UhpB-NarQ-NarX-like"/>
    <property type="match status" value="1"/>
</dbReference>
<dbReference type="PANTHER" id="PTHR24421:SF10">
    <property type="entry name" value="NITRATE_NITRITE SENSOR PROTEIN NARQ"/>
    <property type="match status" value="1"/>
</dbReference>
<feature type="modified residue" description="4-aspartylphosphate" evidence="9">
    <location>
        <position position="59"/>
    </location>
</feature>
<dbReference type="InterPro" id="IPR001789">
    <property type="entry name" value="Sig_transdc_resp-reg_receiver"/>
</dbReference>
<dbReference type="GO" id="GO:0016020">
    <property type="term" value="C:membrane"/>
    <property type="evidence" value="ECO:0007669"/>
    <property type="project" value="InterPro"/>
</dbReference>
<dbReference type="SUPFAM" id="SSF55874">
    <property type="entry name" value="ATPase domain of HSP90 chaperone/DNA topoisomerase II/histidine kinase"/>
    <property type="match status" value="1"/>
</dbReference>
<dbReference type="InterPro" id="IPR005467">
    <property type="entry name" value="His_kinase_dom"/>
</dbReference>
<dbReference type="InterPro" id="IPR011712">
    <property type="entry name" value="Sig_transdc_His_kin_sub3_dim/P"/>
</dbReference>
<dbReference type="GO" id="GO:0000155">
    <property type="term" value="F:phosphorelay sensor kinase activity"/>
    <property type="evidence" value="ECO:0007669"/>
    <property type="project" value="InterPro"/>
</dbReference>
<dbReference type="GO" id="GO:0046983">
    <property type="term" value="F:protein dimerization activity"/>
    <property type="evidence" value="ECO:0007669"/>
    <property type="project" value="InterPro"/>
</dbReference>
<evidence type="ECO:0000259" key="10">
    <source>
        <dbReference type="PROSITE" id="PS50109"/>
    </source>
</evidence>
<dbReference type="PROSITE" id="PS50110">
    <property type="entry name" value="RESPONSE_REGULATORY"/>
    <property type="match status" value="1"/>
</dbReference>
<dbReference type="RefSeq" id="WP_264073722.1">
    <property type="nucleotide sequence ID" value="NZ_CP076676.1"/>
</dbReference>
<dbReference type="Pfam" id="PF07730">
    <property type="entry name" value="HisKA_3"/>
    <property type="match status" value="1"/>
</dbReference>
<dbReference type="Proteomes" id="UP001163166">
    <property type="component" value="Chromosome"/>
</dbReference>